<dbReference type="Proteomes" id="UP000325577">
    <property type="component" value="Linkage Group LG10"/>
</dbReference>
<name>A0A5J5BU01_9ASTE</name>
<dbReference type="EMBL" id="CM018033">
    <property type="protein sequence ID" value="KAA8544751.1"/>
    <property type="molecule type" value="Genomic_DNA"/>
</dbReference>
<organism evidence="1 2">
    <name type="scientific">Nyssa sinensis</name>
    <dbReference type="NCBI Taxonomy" id="561372"/>
    <lineage>
        <taxon>Eukaryota</taxon>
        <taxon>Viridiplantae</taxon>
        <taxon>Streptophyta</taxon>
        <taxon>Embryophyta</taxon>
        <taxon>Tracheophyta</taxon>
        <taxon>Spermatophyta</taxon>
        <taxon>Magnoliopsida</taxon>
        <taxon>eudicotyledons</taxon>
        <taxon>Gunneridae</taxon>
        <taxon>Pentapetalae</taxon>
        <taxon>asterids</taxon>
        <taxon>Cornales</taxon>
        <taxon>Nyssaceae</taxon>
        <taxon>Nyssa</taxon>
    </lineage>
</organism>
<evidence type="ECO:0000313" key="2">
    <source>
        <dbReference type="Proteomes" id="UP000325577"/>
    </source>
</evidence>
<sequence length="88" mass="9285">MEKKREEEIVTAGAAVGRTTTAAEQLVLLRLVLAPTESQAIQVASVPGCGLAGYYCKSGAGLVVGQFSPGESFEDGLRPCYYFLIGNE</sequence>
<dbReference type="AlphaFoldDB" id="A0A5J5BU01"/>
<accession>A0A5J5BU01</accession>
<reference evidence="1 2" key="1">
    <citation type="submission" date="2019-09" db="EMBL/GenBank/DDBJ databases">
        <title>A chromosome-level genome assembly of the Chinese tupelo Nyssa sinensis.</title>
        <authorList>
            <person name="Yang X."/>
            <person name="Kang M."/>
            <person name="Yang Y."/>
            <person name="Xiong H."/>
            <person name="Wang M."/>
            <person name="Zhang Z."/>
            <person name="Wang Z."/>
            <person name="Wu H."/>
            <person name="Ma T."/>
            <person name="Liu J."/>
            <person name="Xi Z."/>
        </authorList>
    </citation>
    <scope>NUCLEOTIDE SEQUENCE [LARGE SCALE GENOMIC DNA]</scope>
    <source>
        <strain evidence="1">J267</strain>
        <tissue evidence="1">Leaf</tissue>
    </source>
</reference>
<gene>
    <name evidence="1" type="ORF">F0562_019545</name>
</gene>
<proteinExistence type="predicted"/>
<keyword evidence="2" id="KW-1185">Reference proteome</keyword>
<evidence type="ECO:0000313" key="1">
    <source>
        <dbReference type="EMBL" id="KAA8544751.1"/>
    </source>
</evidence>
<protein>
    <submittedName>
        <fullName evidence="1">Uncharacterized protein</fullName>
    </submittedName>
</protein>